<dbReference type="PROSITE" id="PS51708">
    <property type="entry name" value="CHAD"/>
    <property type="match status" value="1"/>
</dbReference>
<feature type="domain" description="CHAD" evidence="1">
    <location>
        <begin position="8"/>
        <end position="276"/>
    </location>
</feature>
<dbReference type="Pfam" id="PF05235">
    <property type="entry name" value="CHAD"/>
    <property type="match status" value="1"/>
</dbReference>
<dbReference type="InterPro" id="IPR038186">
    <property type="entry name" value="CHAD_dom_sf"/>
</dbReference>
<keyword evidence="3" id="KW-1185">Reference proteome</keyword>
<dbReference type="SMART" id="SM00880">
    <property type="entry name" value="CHAD"/>
    <property type="match status" value="1"/>
</dbReference>
<evidence type="ECO:0000313" key="2">
    <source>
        <dbReference type="EMBL" id="WGL15518.1"/>
    </source>
</evidence>
<dbReference type="PANTHER" id="PTHR39339:SF1">
    <property type="entry name" value="CHAD DOMAIN-CONTAINING PROTEIN"/>
    <property type="match status" value="1"/>
</dbReference>
<dbReference type="Gene3D" id="1.40.20.10">
    <property type="entry name" value="CHAD domain"/>
    <property type="match status" value="1"/>
</dbReference>
<dbReference type="InterPro" id="IPR007899">
    <property type="entry name" value="CHAD_dom"/>
</dbReference>
<name>A0ABY8N9G7_9GAMM</name>
<evidence type="ECO:0000313" key="3">
    <source>
        <dbReference type="Proteomes" id="UP001236500"/>
    </source>
</evidence>
<sequence length="291" mass="33747">MTYRFDPHQSPAKQIQRIAREQLASALHAAQQLEQQEAIHQIRKHCKKMRALVRLVQKTNRHTERLYPVENAHYRSVAQTLSGSRDAVSLYDALTKQLAATQFPATAAALKARIDTSGAGAALAQAQQLLVQGQRQVECWELFGLTTRDLKRGYARSYHRAYRAMQQAFAREDGESFHTLRKRIKDQWYHTRLLQELKPQKIGGRRTRLKLLASALGDWRDLHLLCRFLATHKQALGAEEERELIPLLDQAQQRMQELRRSIGRECEQLFAHDKWREQRKHSHPRPIDAAD</sequence>
<reference evidence="2 3" key="1">
    <citation type="submission" date="2023-02" db="EMBL/GenBank/DDBJ databases">
        <title>Description and genomic characterization of Microbulbifer bruguierae sp. nov., isolated from the sediment of mangrove plant Bruguiera sexangula.</title>
        <authorList>
            <person name="Long M."/>
        </authorList>
    </citation>
    <scope>NUCLEOTIDE SEQUENCE [LARGE SCALE GENOMIC DNA]</scope>
    <source>
        <strain evidence="2 3">H12</strain>
    </source>
</reference>
<evidence type="ECO:0000259" key="1">
    <source>
        <dbReference type="PROSITE" id="PS51708"/>
    </source>
</evidence>
<organism evidence="2 3">
    <name type="scientific">Microbulbifer bruguierae</name>
    <dbReference type="NCBI Taxonomy" id="3029061"/>
    <lineage>
        <taxon>Bacteria</taxon>
        <taxon>Pseudomonadati</taxon>
        <taxon>Pseudomonadota</taxon>
        <taxon>Gammaproteobacteria</taxon>
        <taxon>Cellvibrionales</taxon>
        <taxon>Microbulbiferaceae</taxon>
        <taxon>Microbulbifer</taxon>
    </lineage>
</organism>
<dbReference type="PANTHER" id="PTHR39339">
    <property type="entry name" value="SLR1444 PROTEIN"/>
    <property type="match status" value="1"/>
</dbReference>
<proteinExistence type="predicted"/>
<dbReference type="RefSeq" id="WP_280318403.1">
    <property type="nucleotide sequence ID" value="NZ_CP118605.1"/>
</dbReference>
<dbReference type="EMBL" id="CP118605">
    <property type="protein sequence ID" value="WGL15518.1"/>
    <property type="molecule type" value="Genomic_DNA"/>
</dbReference>
<accession>A0ABY8N9G7</accession>
<protein>
    <submittedName>
        <fullName evidence="2">CHAD domain-containing protein</fullName>
    </submittedName>
</protein>
<gene>
    <name evidence="2" type="ORF">PVT68_12135</name>
</gene>
<dbReference type="Proteomes" id="UP001236500">
    <property type="component" value="Chromosome"/>
</dbReference>